<dbReference type="Gene3D" id="3.40.50.150">
    <property type="entry name" value="Vaccinia Virus protein VP39"/>
    <property type="match status" value="1"/>
</dbReference>
<dbReference type="SUPFAM" id="SSF53335">
    <property type="entry name" value="S-adenosyl-L-methionine-dependent methyltransferases"/>
    <property type="match status" value="1"/>
</dbReference>
<dbReference type="AlphaFoldDB" id="C7PXC0"/>
<dbReference type="PIRSF" id="PIRSF017393">
    <property type="entry name" value="MTase_SAV2177"/>
    <property type="match status" value="1"/>
</dbReference>
<protein>
    <recommendedName>
        <fullName evidence="3">S-adenosyl methyltransferase</fullName>
    </recommendedName>
</protein>
<dbReference type="Proteomes" id="UP000000851">
    <property type="component" value="Chromosome"/>
</dbReference>
<dbReference type="OrthoDB" id="4134439at2"/>
<dbReference type="InterPro" id="IPR006764">
    <property type="entry name" value="SAM_dep_MeTrfase_SAV2177_type"/>
</dbReference>
<dbReference type="InterPro" id="IPR029063">
    <property type="entry name" value="SAM-dependent_MTases_sf"/>
</dbReference>
<proteinExistence type="predicted"/>
<evidence type="ECO:0000313" key="2">
    <source>
        <dbReference type="Proteomes" id="UP000000851"/>
    </source>
</evidence>
<dbReference type="EMBL" id="CP001700">
    <property type="protein sequence ID" value="ACU69471.1"/>
    <property type="molecule type" value="Genomic_DNA"/>
</dbReference>
<dbReference type="STRING" id="479433.Caci_0528"/>
<dbReference type="RefSeq" id="WP_012784766.1">
    <property type="nucleotide sequence ID" value="NC_013131.1"/>
</dbReference>
<keyword evidence="2" id="KW-1185">Reference proteome</keyword>
<dbReference type="KEGG" id="cai:Caci_0528"/>
<reference evidence="1 2" key="1">
    <citation type="journal article" date="2009" name="Stand. Genomic Sci.">
        <title>Complete genome sequence of Catenulispora acidiphila type strain (ID 139908).</title>
        <authorList>
            <person name="Copeland A."/>
            <person name="Lapidus A."/>
            <person name="Glavina Del Rio T."/>
            <person name="Nolan M."/>
            <person name="Lucas S."/>
            <person name="Chen F."/>
            <person name="Tice H."/>
            <person name="Cheng J.F."/>
            <person name="Bruce D."/>
            <person name="Goodwin L."/>
            <person name="Pitluck S."/>
            <person name="Mikhailova N."/>
            <person name="Pati A."/>
            <person name="Ivanova N."/>
            <person name="Mavromatis K."/>
            <person name="Chen A."/>
            <person name="Palaniappan K."/>
            <person name="Chain P."/>
            <person name="Land M."/>
            <person name="Hauser L."/>
            <person name="Chang Y.J."/>
            <person name="Jeffries C.D."/>
            <person name="Chertkov O."/>
            <person name="Brettin T."/>
            <person name="Detter J.C."/>
            <person name="Han C."/>
            <person name="Ali Z."/>
            <person name="Tindall B.J."/>
            <person name="Goker M."/>
            <person name="Bristow J."/>
            <person name="Eisen J.A."/>
            <person name="Markowitz V."/>
            <person name="Hugenholtz P."/>
            <person name="Kyrpides N.C."/>
            <person name="Klenk H.P."/>
        </authorList>
    </citation>
    <scope>NUCLEOTIDE SEQUENCE [LARGE SCALE GENOMIC DNA]</scope>
    <source>
        <strain evidence="2">DSM 44928 / JCM 14897 / NBRC 102108 / NRRL B-24433 / ID139908</strain>
    </source>
</reference>
<dbReference type="InParanoid" id="C7PXC0"/>
<evidence type="ECO:0008006" key="3">
    <source>
        <dbReference type="Google" id="ProtNLM"/>
    </source>
</evidence>
<organism evidence="1 2">
    <name type="scientific">Catenulispora acidiphila (strain DSM 44928 / JCM 14897 / NBRC 102108 / NRRL B-24433 / ID139908)</name>
    <dbReference type="NCBI Taxonomy" id="479433"/>
    <lineage>
        <taxon>Bacteria</taxon>
        <taxon>Bacillati</taxon>
        <taxon>Actinomycetota</taxon>
        <taxon>Actinomycetes</taxon>
        <taxon>Catenulisporales</taxon>
        <taxon>Catenulisporaceae</taxon>
        <taxon>Catenulispora</taxon>
    </lineage>
</organism>
<gene>
    <name evidence="1" type="ordered locus">Caci_0528</name>
</gene>
<sequence length="266" mass="29344">MNGAPDWITADADTERPSIARFYDYLLGGTHHLEVDRELGRKAIRAAPGLILLMRENRKFLRRAVKCALDAGIDQFLDIGSGIPARGSIHETARKAGSRARVAYVDIDPVAVSEGKAILAGDPEGVSVLGDVFEPAAILENPEVRALIDLDRPVVLLILNVIHFFPDSKVLPVLETYRHRLVSGSMLGLSVAMDGTTGAEAIDELYRQEYEGFTLRSREQIEALFGDFELLEPGVVYPPEWRPEDPGRTVVNPERYSSLVGVARKR</sequence>
<dbReference type="HOGENOM" id="CLU_067079_1_0_11"/>
<dbReference type="eggNOG" id="COG2890">
    <property type="taxonomic scope" value="Bacteria"/>
</dbReference>
<evidence type="ECO:0000313" key="1">
    <source>
        <dbReference type="EMBL" id="ACU69471.1"/>
    </source>
</evidence>
<dbReference type="Pfam" id="PF04672">
    <property type="entry name" value="Methyltransf_19"/>
    <property type="match status" value="1"/>
</dbReference>
<name>C7PXC0_CATAD</name>
<accession>C7PXC0</accession>